<dbReference type="CDD" id="cd00038">
    <property type="entry name" value="CAP_ED"/>
    <property type="match status" value="2"/>
</dbReference>
<accession>A0AB34KBC5</accession>
<feature type="compositionally biased region" description="Basic and acidic residues" evidence="1">
    <location>
        <begin position="65"/>
        <end position="78"/>
    </location>
</feature>
<dbReference type="AlphaFoldDB" id="A0AB34KBC5"/>
<feature type="region of interest" description="Disordered" evidence="1">
    <location>
        <begin position="59"/>
        <end position="82"/>
    </location>
</feature>
<dbReference type="InterPro" id="IPR000595">
    <property type="entry name" value="cNMP-bd_dom"/>
</dbReference>
<name>A0AB34KBC5_PRYPA</name>
<dbReference type="SMART" id="SM00100">
    <property type="entry name" value="cNMP"/>
    <property type="match status" value="2"/>
</dbReference>
<feature type="domain" description="Cyclic nucleotide-binding" evidence="2">
    <location>
        <begin position="432"/>
        <end position="535"/>
    </location>
</feature>
<gene>
    <name evidence="3" type="ORF">AB1Y20_001459</name>
</gene>
<organism evidence="3 4">
    <name type="scientific">Prymnesium parvum</name>
    <name type="common">Toxic golden alga</name>
    <dbReference type="NCBI Taxonomy" id="97485"/>
    <lineage>
        <taxon>Eukaryota</taxon>
        <taxon>Haptista</taxon>
        <taxon>Haptophyta</taxon>
        <taxon>Prymnesiophyceae</taxon>
        <taxon>Prymnesiales</taxon>
        <taxon>Prymnesiaceae</taxon>
        <taxon>Prymnesium</taxon>
    </lineage>
</organism>
<dbReference type="InterPro" id="IPR014710">
    <property type="entry name" value="RmlC-like_jellyroll"/>
</dbReference>
<proteinExistence type="predicted"/>
<dbReference type="InterPro" id="IPR018490">
    <property type="entry name" value="cNMP-bd_dom_sf"/>
</dbReference>
<dbReference type="PANTHER" id="PTHR23011">
    <property type="entry name" value="CYCLIC NUCLEOTIDE-BINDING DOMAIN CONTAINING PROTEIN"/>
    <property type="match status" value="1"/>
</dbReference>
<dbReference type="InterPro" id="IPR018488">
    <property type="entry name" value="cNMP-bd_CS"/>
</dbReference>
<dbReference type="Gene3D" id="2.60.120.10">
    <property type="entry name" value="Jelly Rolls"/>
    <property type="match status" value="2"/>
</dbReference>
<evidence type="ECO:0000256" key="1">
    <source>
        <dbReference type="SAM" id="MobiDB-lite"/>
    </source>
</evidence>
<dbReference type="Pfam" id="PF00027">
    <property type="entry name" value="cNMP_binding"/>
    <property type="match status" value="2"/>
</dbReference>
<comment type="caution">
    <text evidence="3">The sequence shown here is derived from an EMBL/GenBank/DDBJ whole genome shotgun (WGS) entry which is preliminary data.</text>
</comment>
<dbReference type="PROSITE" id="PS50042">
    <property type="entry name" value="CNMP_BINDING_3"/>
    <property type="match status" value="2"/>
</dbReference>
<protein>
    <recommendedName>
        <fullName evidence="2">Cyclic nucleotide-binding domain-containing protein</fullName>
    </recommendedName>
</protein>
<feature type="domain" description="Cyclic nucleotide-binding" evidence="2">
    <location>
        <begin position="297"/>
        <end position="402"/>
    </location>
</feature>
<dbReference type="EMBL" id="JBGBPQ010000001">
    <property type="protein sequence ID" value="KAL1530558.1"/>
    <property type="molecule type" value="Genomic_DNA"/>
</dbReference>
<keyword evidence="4" id="KW-1185">Reference proteome</keyword>
<sequence>MVGTLLSPRQHKLEPIAHLPHDIRSYQLDDESFSSWRTQKDTTEQAVSRLISTMGLYERSIQTDSRPEVSRPEHEEQLSPRAAGRLLRIPRARPPPLPLACSFASYHPSGSQSARLPTDTQLQAAGRDVAADGSPKAATPRGTTLSAHLLAHGQPDCSFCPSCPQSAAPSARSPSTVRFAEDVASLDTSVVEKEVPRVLDPERLATLNTISPGLLSIALKLHPTTIPEPKLPHNRNRFSQIVIEPRPERGRVLPRKSQISRRRPAGKHDMATVEQMYMANKNASEEKRVAAMSAHQVFHGCTLKQLRLLARLGKPYKFKKFATIYRDGARANCLYILTRGSVEHNASEGPNSVIKVNDETSPHGICFGFEGLSMGEARRPDTVTALEDCEVLQVSLEGLPTLGVSMDEDWVRKLSKRSTELAAERALRTMPLFHGLPQKTMQELSSMFDVREYGVGGISIFEQGDPGDGLFILLTGRVAVIKNGLKLDTLIADPNLPRPFFGEMALLNGSVRTASVVTAAPARILVMHQAHFSRFNSLVPDFVERLSRIKKLREKHTEIVSAPQMTADLRKSQGAILSVLNVSLKKTEAVLQMM</sequence>
<dbReference type="PANTHER" id="PTHR23011:SF28">
    <property type="entry name" value="CYCLIC NUCLEOTIDE-BINDING DOMAIN CONTAINING PROTEIN"/>
    <property type="match status" value="1"/>
</dbReference>
<evidence type="ECO:0000313" key="4">
    <source>
        <dbReference type="Proteomes" id="UP001515480"/>
    </source>
</evidence>
<reference evidence="3 4" key="1">
    <citation type="journal article" date="2024" name="Science">
        <title>Giant polyketide synthase enzymes in the biosynthesis of giant marine polyether toxins.</title>
        <authorList>
            <person name="Fallon T.R."/>
            <person name="Shende V.V."/>
            <person name="Wierzbicki I.H."/>
            <person name="Pendleton A.L."/>
            <person name="Watervoot N.F."/>
            <person name="Auber R.P."/>
            <person name="Gonzalez D.J."/>
            <person name="Wisecaver J.H."/>
            <person name="Moore B.S."/>
        </authorList>
    </citation>
    <scope>NUCLEOTIDE SEQUENCE [LARGE SCALE GENOMIC DNA]</scope>
    <source>
        <strain evidence="3 4">12B1</strain>
    </source>
</reference>
<dbReference type="PROSITE" id="PS00889">
    <property type="entry name" value="CNMP_BINDING_2"/>
    <property type="match status" value="1"/>
</dbReference>
<dbReference type="SUPFAM" id="SSF51206">
    <property type="entry name" value="cAMP-binding domain-like"/>
    <property type="match status" value="2"/>
</dbReference>
<evidence type="ECO:0000313" key="3">
    <source>
        <dbReference type="EMBL" id="KAL1530558.1"/>
    </source>
</evidence>
<dbReference type="Proteomes" id="UP001515480">
    <property type="component" value="Unassembled WGS sequence"/>
</dbReference>
<evidence type="ECO:0000259" key="2">
    <source>
        <dbReference type="PROSITE" id="PS50042"/>
    </source>
</evidence>